<organism evidence="1 2">
    <name type="scientific">Thalassoglobus neptunius</name>
    <dbReference type="NCBI Taxonomy" id="1938619"/>
    <lineage>
        <taxon>Bacteria</taxon>
        <taxon>Pseudomonadati</taxon>
        <taxon>Planctomycetota</taxon>
        <taxon>Planctomycetia</taxon>
        <taxon>Planctomycetales</taxon>
        <taxon>Planctomycetaceae</taxon>
        <taxon>Thalassoglobus</taxon>
    </lineage>
</organism>
<dbReference type="RefSeq" id="WP_146510748.1">
    <property type="nucleotide sequence ID" value="NZ_SIHI01000009.1"/>
</dbReference>
<accession>A0A5C5WPQ1</accession>
<protein>
    <submittedName>
        <fullName evidence="1">Uncharacterized protein</fullName>
    </submittedName>
</protein>
<keyword evidence="2" id="KW-1185">Reference proteome</keyword>
<comment type="caution">
    <text evidence="1">The sequence shown here is derived from an EMBL/GenBank/DDBJ whole genome shotgun (WGS) entry which is preliminary data.</text>
</comment>
<proteinExistence type="predicted"/>
<name>A0A5C5WPQ1_9PLAN</name>
<evidence type="ECO:0000313" key="2">
    <source>
        <dbReference type="Proteomes" id="UP000317243"/>
    </source>
</evidence>
<dbReference type="EMBL" id="SIHI01000009">
    <property type="protein sequence ID" value="TWT51993.1"/>
    <property type="molecule type" value="Genomic_DNA"/>
</dbReference>
<dbReference type="Proteomes" id="UP000317243">
    <property type="component" value="Unassembled WGS sequence"/>
</dbReference>
<reference evidence="1 2" key="1">
    <citation type="submission" date="2019-02" db="EMBL/GenBank/DDBJ databases">
        <title>Deep-cultivation of Planctomycetes and their phenomic and genomic characterization uncovers novel biology.</title>
        <authorList>
            <person name="Wiegand S."/>
            <person name="Jogler M."/>
            <person name="Boedeker C."/>
            <person name="Pinto D."/>
            <person name="Vollmers J."/>
            <person name="Rivas-Marin E."/>
            <person name="Kohn T."/>
            <person name="Peeters S.H."/>
            <person name="Heuer A."/>
            <person name="Rast P."/>
            <person name="Oberbeckmann S."/>
            <person name="Bunk B."/>
            <person name="Jeske O."/>
            <person name="Meyerdierks A."/>
            <person name="Storesund J.E."/>
            <person name="Kallscheuer N."/>
            <person name="Luecker S."/>
            <person name="Lage O.M."/>
            <person name="Pohl T."/>
            <person name="Merkel B.J."/>
            <person name="Hornburger P."/>
            <person name="Mueller R.-W."/>
            <person name="Bruemmer F."/>
            <person name="Labrenz M."/>
            <person name="Spormann A.M."/>
            <person name="Op Den Camp H."/>
            <person name="Overmann J."/>
            <person name="Amann R."/>
            <person name="Jetten M.S.M."/>
            <person name="Mascher T."/>
            <person name="Medema M.H."/>
            <person name="Devos D.P."/>
            <person name="Kaster A.-K."/>
            <person name="Ovreas L."/>
            <person name="Rohde M."/>
            <person name="Galperin M.Y."/>
            <person name="Jogler C."/>
        </authorList>
    </citation>
    <scope>NUCLEOTIDE SEQUENCE [LARGE SCALE GENOMIC DNA]</scope>
    <source>
        <strain evidence="1 2">KOR42</strain>
    </source>
</reference>
<sequence length="99" mass="10576">MKVRSIFGFVLVVFGMGIVASGVSMQLQALDCQATASQTGMKCDRSKPIHQLDNPTVDSSCEADGPDDCVAGAQSQCESLEGYEVAKNGECVVDIYYPY</sequence>
<gene>
    <name evidence="1" type="ORF">KOR42_32760</name>
</gene>
<evidence type="ECO:0000313" key="1">
    <source>
        <dbReference type="EMBL" id="TWT51993.1"/>
    </source>
</evidence>
<dbReference type="AlphaFoldDB" id="A0A5C5WPQ1"/>